<name>A0A917B961_9ACTN</name>
<dbReference type="InterPro" id="IPR036378">
    <property type="entry name" value="FAS1_dom_sf"/>
</dbReference>
<evidence type="ECO:0000259" key="4">
    <source>
        <dbReference type="PROSITE" id="PS50213"/>
    </source>
</evidence>
<evidence type="ECO:0000256" key="3">
    <source>
        <dbReference type="SAM" id="SignalP"/>
    </source>
</evidence>
<protein>
    <submittedName>
        <fullName evidence="5">Cell surface glycolipoprotein MPT83</fullName>
    </submittedName>
</protein>
<dbReference type="GO" id="GO:0050839">
    <property type="term" value="F:cell adhesion molecule binding"/>
    <property type="evidence" value="ECO:0007669"/>
    <property type="project" value="TreeGrafter"/>
</dbReference>
<dbReference type="GO" id="GO:0030198">
    <property type="term" value="P:extracellular matrix organization"/>
    <property type="evidence" value="ECO:0007669"/>
    <property type="project" value="TreeGrafter"/>
</dbReference>
<organism evidence="5 6">
    <name type="scientific">Marmoricola endophyticus</name>
    <dbReference type="NCBI Taxonomy" id="2040280"/>
    <lineage>
        <taxon>Bacteria</taxon>
        <taxon>Bacillati</taxon>
        <taxon>Actinomycetota</taxon>
        <taxon>Actinomycetes</taxon>
        <taxon>Propionibacteriales</taxon>
        <taxon>Nocardioidaceae</taxon>
        <taxon>Marmoricola</taxon>
    </lineage>
</organism>
<dbReference type="InterPro" id="IPR000782">
    <property type="entry name" value="FAS1_domain"/>
</dbReference>
<evidence type="ECO:0000256" key="2">
    <source>
        <dbReference type="SAM" id="MobiDB-lite"/>
    </source>
</evidence>
<dbReference type="RefSeq" id="WP_188777463.1">
    <property type="nucleotide sequence ID" value="NZ_BMKQ01000001.1"/>
</dbReference>
<evidence type="ECO:0000313" key="5">
    <source>
        <dbReference type="EMBL" id="GGF32386.1"/>
    </source>
</evidence>
<dbReference type="PANTHER" id="PTHR10900:SF77">
    <property type="entry name" value="FI19380P1"/>
    <property type="match status" value="1"/>
</dbReference>
<proteinExistence type="predicted"/>
<keyword evidence="1 3" id="KW-0732">Signal</keyword>
<gene>
    <name evidence="5" type="primary">mpt83</name>
    <name evidence="5" type="ORF">GCM10011519_02240</name>
</gene>
<reference evidence="5" key="2">
    <citation type="submission" date="2020-09" db="EMBL/GenBank/DDBJ databases">
        <authorList>
            <person name="Sun Q."/>
            <person name="Zhou Y."/>
        </authorList>
    </citation>
    <scope>NUCLEOTIDE SEQUENCE</scope>
    <source>
        <strain evidence="5">CGMCC 1.16067</strain>
    </source>
</reference>
<evidence type="ECO:0000313" key="6">
    <source>
        <dbReference type="Proteomes" id="UP000649179"/>
    </source>
</evidence>
<dbReference type="Gene3D" id="2.30.180.10">
    <property type="entry name" value="FAS1 domain"/>
    <property type="match status" value="1"/>
</dbReference>
<dbReference type="Proteomes" id="UP000649179">
    <property type="component" value="Unassembled WGS sequence"/>
</dbReference>
<reference evidence="5" key="1">
    <citation type="journal article" date="2014" name="Int. J. Syst. Evol. Microbiol.">
        <title>Complete genome sequence of Corynebacterium casei LMG S-19264T (=DSM 44701T), isolated from a smear-ripened cheese.</title>
        <authorList>
            <consortium name="US DOE Joint Genome Institute (JGI-PGF)"/>
            <person name="Walter F."/>
            <person name="Albersmeier A."/>
            <person name="Kalinowski J."/>
            <person name="Ruckert C."/>
        </authorList>
    </citation>
    <scope>NUCLEOTIDE SEQUENCE</scope>
    <source>
        <strain evidence="5">CGMCC 1.16067</strain>
    </source>
</reference>
<dbReference type="EMBL" id="BMKQ01000001">
    <property type="protein sequence ID" value="GGF32386.1"/>
    <property type="molecule type" value="Genomic_DNA"/>
</dbReference>
<keyword evidence="6" id="KW-1185">Reference proteome</keyword>
<feature type="signal peptide" evidence="3">
    <location>
        <begin position="1"/>
        <end position="22"/>
    </location>
</feature>
<comment type="caution">
    <text evidence="5">The sequence shown here is derived from an EMBL/GenBank/DDBJ whole genome shotgun (WGS) entry which is preliminary data.</text>
</comment>
<dbReference type="FunFam" id="2.30.180.10:FF:000019">
    <property type="entry name" value="Cell surface lipoprotein"/>
    <property type="match status" value="1"/>
</dbReference>
<dbReference type="GO" id="GO:0007155">
    <property type="term" value="P:cell adhesion"/>
    <property type="evidence" value="ECO:0007669"/>
    <property type="project" value="TreeGrafter"/>
</dbReference>
<dbReference type="InterPro" id="IPR050904">
    <property type="entry name" value="Adhesion/Biosynth-related"/>
</dbReference>
<feature type="domain" description="FAS1" evidence="4">
    <location>
        <begin position="82"/>
        <end position="216"/>
    </location>
</feature>
<dbReference type="AlphaFoldDB" id="A0A917B961"/>
<dbReference type="GO" id="GO:0005615">
    <property type="term" value="C:extracellular space"/>
    <property type="evidence" value="ECO:0007669"/>
    <property type="project" value="TreeGrafter"/>
</dbReference>
<evidence type="ECO:0000256" key="1">
    <source>
        <dbReference type="ARBA" id="ARBA00022729"/>
    </source>
</evidence>
<feature type="region of interest" description="Disordered" evidence="2">
    <location>
        <begin position="23"/>
        <end position="55"/>
    </location>
</feature>
<accession>A0A917B961</accession>
<sequence length="223" mass="22067">MTIKTRKLFAAASCSVALLGAAACGSSSDDSGTASDSSSSDSSSSSSDSASADPAANLVGPGCADYAKQVPNGAGSVDGMAQDPVATAASNNPLLKTLVQAVSGKINPDVNLVNDLNSGQLTVFAPVDSAFAKLPKATVADLAKPANAKMLTTILTTHVVQGQLAPSDVDGEQSTLAGNKITVKGSDDNITVNGAKVICGGVQTANATVYLIDSVLNPAGGHF</sequence>
<dbReference type="Pfam" id="PF02469">
    <property type="entry name" value="Fasciclin"/>
    <property type="match status" value="1"/>
</dbReference>
<dbReference type="SUPFAM" id="SSF82153">
    <property type="entry name" value="FAS1 domain"/>
    <property type="match status" value="1"/>
</dbReference>
<dbReference type="GO" id="GO:0031012">
    <property type="term" value="C:extracellular matrix"/>
    <property type="evidence" value="ECO:0007669"/>
    <property type="project" value="TreeGrafter"/>
</dbReference>
<feature type="chain" id="PRO_5039021126" evidence="3">
    <location>
        <begin position="23"/>
        <end position="223"/>
    </location>
</feature>
<dbReference type="PROSITE" id="PS51257">
    <property type="entry name" value="PROKAR_LIPOPROTEIN"/>
    <property type="match status" value="1"/>
</dbReference>
<dbReference type="SMART" id="SM00554">
    <property type="entry name" value="FAS1"/>
    <property type="match status" value="1"/>
</dbReference>
<dbReference type="PANTHER" id="PTHR10900">
    <property type="entry name" value="PERIOSTIN-RELATED"/>
    <property type="match status" value="1"/>
</dbReference>
<dbReference type="PROSITE" id="PS50213">
    <property type="entry name" value="FAS1"/>
    <property type="match status" value="1"/>
</dbReference>